<evidence type="ECO:0000256" key="1">
    <source>
        <dbReference type="PIRSR" id="PIRSR015753-1"/>
    </source>
</evidence>
<dbReference type="GO" id="GO:0005737">
    <property type="term" value="C:cytoplasm"/>
    <property type="evidence" value="ECO:0007669"/>
    <property type="project" value="TreeGrafter"/>
</dbReference>
<dbReference type="InterPro" id="IPR010987">
    <property type="entry name" value="Glutathione-S-Trfase_C-like"/>
</dbReference>
<dbReference type="PANTHER" id="PTHR32419">
    <property type="entry name" value="GLUTATHIONYL-HYDROQUINONE REDUCTASE"/>
    <property type="match status" value="1"/>
</dbReference>
<evidence type="ECO:0000256" key="2">
    <source>
        <dbReference type="PIRSR" id="PIRSR015753-2"/>
    </source>
</evidence>
<name>D3BS79_HETP5</name>
<dbReference type="RefSeq" id="XP_020427950.1">
    <property type="nucleotide sequence ID" value="XM_020581634.1"/>
</dbReference>
<dbReference type="InParanoid" id="D3BS79"/>
<dbReference type="AlphaFoldDB" id="D3BS79"/>
<dbReference type="Pfam" id="PF13409">
    <property type="entry name" value="GST_N_2"/>
    <property type="match status" value="1"/>
</dbReference>
<feature type="binding site" evidence="2">
    <location>
        <position position="85"/>
    </location>
    <ligand>
        <name>glutathione</name>
        <dbReference type="ChEBI" id="CHEBI:57925"/>
    </ligand>
</feature>
<accession>D3BS79</accession>
<gene>
    <name evidence="5" type="ORF">PPL_10871</name>
</gene>
<dbReference type="STRING" id="670386.D3BS79"/>
<dbReference type="Proteomes" id="UP000001396">
    <property type="component" value="Unassembled WGS sequence"/>
</dbReference>
<dbReference type="Gene3D" id="3.40.30.10">
    <property type="entry name" value="Glutaredoxin"/>
    <property type="match status" value="1"/>
</dbReference>
<dbReference type="CDD" id="cd03190">
    <property type="entry name" value="GST_C_Omega_like"/>
    <property type="match status" value="1"/>
</dbReference>
<dbReference type="InterPro" id="IPR016639">
    <property type="entry name" value="GST_Omega/GSH"/>
</dbReference>
<dbReference type="SUPFAM" id="SSF47616">
    <property type="entry name" value="GST C-terminal domain-like"/>
    <property type="match status" value="1"/>
</dbReference>
<feature type="domain" description="GST C-terminal" evidence="4">
    <location>
        <begin position="163"/>
        <end position="293"/>
    </location>
</feature>
<comment type="caution">
    <text evidence="5">The sequence shown here is derived from an EMBL/GenBank/DDBJ whole genome shotgun (WGS) entry which is preliminary data.</text>
</comment>
<dbReference type="PROSITE" id="PS50405">
    <property type="entry name" value="GST_CTER"/>
    <property type="match status" value="1"/>
</dbReference>
<keyword evidence="6" id="KW-1185">Reference proteome</keyword>
<sequence>MSNNNNSNNNNNNKPLEFNRETSKFRNWVRIGSDRFPPEANRYHLYANYGCPWVNRVLIVRNLKGLQDVISVSITEPRLYEREGWPFNPDFDEFTTDDAVNHAKNIPEIYRLSDATYQGRFSVPVLWDKKNSVIVNNESSEIIRMLNSEFNQFAKNPQLDLVPSDLQVEIDRINELVYENVNNGVYKCGFSPSQEGYDIAFDKLFNTLDELEERLDTNRYLVGDRFTEADVRLFPTLIRFDAAYYVVFKCNLKRIQDYPNLFNYLKELYQMPALQSTINFKHIKNGYFKSKPSLNPTLIVAKGPSTDVLLEPHNRDSKLPIKK</sequence>
<dbReference type="SUPFAM" id="SSF52833">
    <property type="entry name" value="Thioredoxin-like"/>
    <property type="match status" value="1"/>
</dbReference>
<dbReference type="EMBL" id="ADBJ01000051">
    <property type="protein sequence ID" value="EFA75816.1"/>
    <property type="molecule type" value="Genomic_DNA"/>
</dbReference>
<dbReference type="PANTHER" id="PTHR32419:SF6">
    <property type="entry name" value="GLUTATHIONE S-TRANSFERASE OMEGA-LIKE 1-RELATED"/>
    <property type="match status" value="1"/>
</dbReference>
<evidence type="ECO:0000313" key="5">
    <source>
        <dbReference type="EMBL" id="EFA75816.1"/>
    </source>
</evidence>
<dbReference type="InterPro" id="IPR036249">
    <property type="entry name" value="Thioredoxin-like_sf"/>
</dbReference>
<dbReference type="PIRSF" id="PIRSF015753">
    <property type="entry name" value="GST"/>
    <property type="match status" value="1"/>
</dbReference>
<dbReference type="Pfam" id="PF13410">
    <property type="entry name" value="GST_C_2"/>
    <property type="match status" value="1"/>
</dbReference>
<dbReference type="GO" id="GO:0004364">
    <property type="term" value="F:glutathione transferase activity"/>
    <property type="evidence" value="ECO:0007669"/>
    <property type="project" value="InterPro"/>
</dbReference>
<dbReference type="OMA" id="TYGCPWA"/>
<dbReference type="InterPro" id="IPR047047">
    <property type="entry name" value="GST_Omega-like_C"/>
</dbReference>
<protein>
    <recommendedName>
        <fullName evidence="4">GST C-terminal domain-containing protein</fullName>
    </recommendedName>
</protein>
<dbReference type="SFLD" id="SFLDG01206">
    <property type="entry name" value="Xi.1"/>
    <property type="match status" value="1"/>
</dbReference>
<evidence type="ECO:0000256" key="3">
    <source>
        <dbReference type="PIRSR" id="PIRSR015753-3"/>
    </source>
</evidence>
<organism evidence="5 6">
    <name type="scientific">Heterostelium pallidum (strain ATCC 26659 / Pp 5 / PN500)</name>
    <name type="common">Cellular slime mold</name>
    <name type="synonym">Polysphondylium pallidum</name>
    <dbReference type="NCBI Taxonomy" id="670386"/>
    <lineage>
        <taxon>Eukaryota</taxon>
        <taxon>Amoebozoa</taxon>
        <taxon>Evosea</taxon>
        <taxon>Eumycetozoa</taxon>
        <taxon>Dictyostelia</taxon>
        <taxon>Acytosteliales</taxon>
        <taxon>Acytosteliaceae</taxon>
        <taxon>Heterostelium</taxon>
    </lineage>
</organism>
<feature type="site" description="Lowers pKa of active site Cys" evidence="3">
    <location>
        <position position="287"/>
    </location>
</feature>
<evidence type="ECO:0000313" key="6">
    <source>
        <dbReference type="Proteomes" id="UP000001396"/>
    </source>
</evidence>
<feature type="site" description="Lowers pKa of active site Cys" evidence="3">
    <location>
        <position position="244"/>
    </location>
</feature>
<dbReference type="InterPro" id="IPR004045">
    <property type="entry name" value="Glutathione_S-Trfase_N"/>
</dbReference>
<feature type="binding site" evidence="2">
    <location>
        <begin position="120"/>
        <end position="123"/>
    </location>
    <ligand>
        <name>glutathione</name>
        <dbReference type="ChEBI" id="CHEBI:57925"/>
    </ligand>
</feature>
<dbReference type="InterPro" id="IPR040079">
    <property type="entry name" value="Glutathione_S-Trfase"/>
</dbReference>
<dbReference type="InterPro" id="IPR036282">
    <property type="entry name" value="Glutathione-S-Trfase_C_sf"/>
</dbReference>
<feature type="binding site" evidence="2">
    <location>
        <begin position="138"/>
        <end position="139"/>
    </location>
    <ligand>
        <name>glutathione</name>
        <dbReference type="ChEBI" id="CHEBI:57925"/>
    </ligand>
</feature>
<dbReference type="SFLD" id="SFLDS00019">
    <property type="entry name" value="Glutathione_Transferase_(cytos"/>
    <property type="match status" value="1"/>
</dbReference>
<dbReference type="GeneID" id="31366340"/>
<reference evidence="5 6" key="1">
    <citation type="journal article" date="2011" name="Genome Res.">
        <title>Phylogeny-wide analysis of social amoeba genomes highlights ancient origins for complex intercellular communication.</title>
        <authorList>
            <person name="Heidel A.J."/>
            <person name="Lawal H.M."/>
            <person name="Felder M."/>
            <person name="Schilde C."/>
            <person name="Helps N.R."/>
            <person name="Tunggal B."/>
            <person name="Rivero F."/>
            <person name="John U."/>
            <person name="Schleicher M."/>
            <person name="Eichinger L."/>
            <person name="Platzer M."/>
            <person name="Noegel A.A."/>
            <person name="Schaap P."/>
            <person name="Gloeckner G."/>
        </authorList>
    </citation>
    <scope>NUCLEOTIDE SEQUENCE [LARGE SCALE GENOMIC DNA]</scope>
    <source>
        <strain evidence="6">ATCC 26659 / Pp 5 / PN500</strain>
    </source>
</reference>
<dbReference type="Gene3D" id="1.20.1050.10">
    <property type="match status" value="1"/>
</dbReference>
<feature type="active site" description="Proton donor/acceptor" evidence="1">
    <location>
        <position position="186"/>
    </location>
</feature>
<proteinExistence type="predicted"/>
<feature type="active site" description="Nucleophile" evidence="1">
    <location>
        <position position="51"/>
    </location>
</feature>
<dbReference type="SFLD" id="SFLDG01148">
    <property type="entry name" value="Xi_(cytGST)"/>
    <property type="match status" value="1"/>
</dbReference>
<evidence type="ECO:0000259" key="4">
    <source>
        <dbReference type="PROSITE" id="PS50405"/>
    </source>
</evidence>